<evidence type="ECO:0000313" key="1">
    <source>
        <dbReference type="EMBL" id="MBB6503776.1"/>
    </source>
</evidence>
<dbReference type="EMBL" id="JACHBT010000003">
    <property type="protein sequence ID" value="MBB6503776.1"/>
    <property type="molecule type" value="Genomic_DNA"/>
</dbReference>
<protein>
    <recommendedName>
        <fullName evidence="3">SpoVT-AbrB domain-containing protein</fullName>
    </recommendedName>
</protein>
<proteinExistence type="predicted"/>
<comment type="caution">
    <text evidence="1">The sequence shown here is derived from an EMBL/GenBank/DDBJ whole genome shotgun (WGS) entry which is preliminary data.</text>
</comment>
<reference evidence="1 2" key="2">
    <citation type="submission" date="2020-08" db="EMBL/GenBank/DDBJ databases">
        <authorList>
            <person name="Partida-Martinez L."/>
            <person name="Huntemann M."/>
            <person name="Clum A."/>
            <person name="Wang J."/>
            <person name="Palaniappan K."/>
            <person name="Ritter S."/>
            <person name="Chen I.-M."/>
            <person name="Stamatis D."/>
            <person name="Reddy T."/>
            <person name="O'Malley R."/>
            <person name="Daum C."/>
            <person name="Shapiro N."/>
            <person name="Ivanova N."/>
            <person name="Kyrpides N."/>
            <person name="Woyke T."/>
        </authorList>
    </citation>
    <scope>NUCLEOTIDE SEQUENCE [LARGE SCALE GENOMIC DNA]</scope>
    <source>
        <strain evidence="1 2">AS3.13</strain>
    </source>
</reference>
<name>A0A7X0MM63_9SPHN</name>
<dbReference type="RefSeq" id="WP_184504187.1">
    <property type="nucleotide sequence ID" value="NZ_JACHBT010000003.1"/>
</dbReference>
<gene>
    <name evidence="1" type="ORF">F4693_000731</name>
</gene>
<dbReference type="AlphaFoldDB" id="A0A7X0MM63"/>
<accession>A0A7X0MM63</accession>
<dbReference type="Proteomes" id="UP000522313">
    <property type="component" value="Unassembled WGS sequence"/>
</dbReference>
<organism evidence="1 2">
    <name type="scientific">Sphingomonas endophytica</name>
    <dbReference type="NCBI Taxonomy" id="869719"/>
    <lineage>
        <taxon>Bacteria</taxon>
        <taxon>Pseudomonadati</taxon>
        <taxon>Pseudomonadota</taxon>
        <taxon>Alphaproteobacteria</taxon>
        <taxon>Sphingomonadales</taxon>
        <taxon>Sphingomonadaceae</taxon>
        <taxon>Sphingomonas</taxon>
    </lineage>
</organism>
<evidence type="ECO:0008006" key="3">
    <source>
        <dbReference type="Google" id="ProtNLM"/>
    </source>
</evidence>
<sequence>MDRDELERIAAPHNSKAAKVRTLNEAGVSTTDISAFLGISYQHTYNVLLRAGRIVRTEPKVGKAGAPLLSLAVGADGIVTLPDEILRSFNVTGGGRIFCRQTPQGLLLIPHDEAVAELRRLAAERMPEHASLLDALLGTQPSGSPDEPDG</sequence>
<reference evidence="1 2" key="1">
    <citation type="submission" date="2020-08" db="EMBL/GenBank/DDBJ databases">
        <title>The Agave Microbiome: Exploring the role of microbial communities in plant adaptations to desert environments.</title>
        <authorList>
            <person name="Partida-Martinez L.P."/>
        </authorList>
    </citation>
    <scope>NUCLEOTIDE SEQUENCE [LARGE SCALE GENOMIC DNA]</scope>
    <source>
        <strain evidence="1 2">AS3.13</strain>
    </source>
</reference>
<evidence type="ECO:0000313" key="2">
    <source>
        <dbReference type="Proteomes" id="UP000522313"/>
    </source>
</evidence>